<dbReference type="STRING" id="74649.A0A2P6P959"/>
<organism evidence="2 3">
    <name type="scientific">Rosa chinensis</name>
    <name type="common">China rose</name>
    <dbReference type="NCBI Taxonomy" id="74649"/>
    <lineage>
        <taxon>Eukaryota</taxon>
        <taxon>Viridiplantae</taxon>
        <taxon>Streptophyta</taxon>
        <taxon>Embryophyta</taxon>
        <taxon>Tracheophyta</taxon>
        <taxon>Spermatophyta</taxon>
        <taxon>Magnoliopsida</taxon>
        <taxon>eudicotyledons</taxon>
        <taxon>Gunneridae</taxon>
        <taxon>Pentapetalae</taxon>
        <taxon>rosids</taxon>
        <taxon>fabids</taxon>
        <taxon>Rosales</taxon>
        <taxon>Rosaceae</taxon>
        <taxon>Rosoideae</taxon>
        <taxon>Rosoideae incertae sedis</taxon>
        <taxon>Rosa</taxon>
    </lineage>
</organism>
<feature type="region of interest" description="Disordered" evidence="1">
    <location>
        <begin position="76"/>
        <end position="118"/>
    </location>
</feature>
<dbReference type="Gramene" id="PRQ18466">
    <property type="protein sequence ID" value="PRQ18466"/>
    <property type="gene ID" value="RchiOBHm_Chr7g0206331"/>
</dbReference>
<feature type="compositionally biased region" description="Basic and acidic residues" evidence="1">
    <location>
        <begin position="407"/>
        <end position="418"/>
    </location>
</feature>
<feature type="region of interest" description="Disordered" evidence="1">
    <location>
        <begin position="1031"/>
        <end position="1064"/>
    </location>
</feature>
<feature type="region of interest" description="Disordered" evidence="1">
    <location>
        <begin position="1197"/>
        <end position="1315"/>
    </location>
</feature>
<feature type="compositionally biased region" description="Basic and acidic residues" evidence="1">
    <location>
        <begin position="1213"/>
        <end position="1231"/>
    </location>
</feature>
<accession>A0A2P6P959</accession>
<comment type="caution">
    <text evidence="2">The sequence shown here is derived from an EMBL/GenBank/DDBJ whole genome shotgun (WGS) entry which is preliminary data.</text>
</comment>
<feature type="region of interest" description="Disordered" evidence="1">
    <location>
        <begin position="948"/>
        <end position="987"/>
    </location>
</feature>
<feature type="compositionally biased region" description="Basic and acidic residues" evidence="1">
    <location>
        <begin position="97"/>
        <end position="108"/>
    </location>
</feature>
<feature type="compositionally biased region" description="Basic and acidic residues" evidence="1">
    <location>
        <begin position="814"/>
        <end position="825"/>
    </location>
</feature>
<evidence type="ECO:0000313" key="2">
    <source>
        <dbReference type="EMBL" id="PRQ18466.1"/>
    </source>
</evidence>
<feature type="compositionally biased region" description="Polar residues" evidence="1">
    <location>
        <begin position="958"/>
        <end position="970"/>
    </location>
</feature>
<feature type="compositionally biased region" description="Polar residues" evidence="1">
    <location>
        <begin position="1043"/>
        <end position="1057"/>
    </location>
</feature>
<dbReference type="EMBL" id="PDCK01000045">
    <property type="protein sequence ID" value="PRQ18466.1"/>
    <property type="molecule type" value="Genomic_DNA"/>
</dbReference>
<feature type="compositionally biased region" description="Basic and acidic residues" evidence="1">
    <location>
        <begin position="797"/>
        <end position="807"/>
    </location>
</feature>
<feature type="region of interest" description="Disordered" evidence="1">
    <location>
        <begin position="793"/>
        <end position="825"/>
    </location>
</feature>
<feature type="region of interest" description="Disordered" evidence="1">
    <location>
        <begin position="1"/>
        <end position="25"/>
    </location>
</feature>
<feature type="region of interest" description="Disordered" evidence="1">
    <location>
        <begin position="842"/>
        <end position="918"/>
    </location>
</feature>
<feature type="compositionally biased region" description="Low complexity" evidence="1">
    <location>
        <begin position="1267"/>
        <end position="1276"/>
    </location>
</feature>
<protein>
    <submittedName>
        <fullName evidence="2">Uncharacterized protein</fullName>
    </submittedName>
</protein>
<feature type="compositionally biased region" description="Basic and acidic residues" evidence="1">
    <location>
        <begin position="1100"/>
        <end position="1112"/>
    </location>
</feature>
<feature type="compositionally biased region" description="Low complexity" evidence="1">
    <location>
        <begin position="898"/>
        <end position="909"/>
    </location>
</feature>
<dbReference type="Proteomes" id="UP000238479">
    <property type="component" value="Chromosome 7"/>
</dbReference>
<sequence>MSAEVVEHVKLAEERDGVGENERELGLQCREPVREDEQSKVIDDQNGCPGEDQDELIGQLIKEEGVIDLTEQKLQHGKQCQESGSPITTSFGSSGEGKCEETEEHQVEVTEQQLQHGEQSRELILEKEDSFVIEYQQNGSPEPQYEGQDEANGEKNHNQMQVTEVIGAEQTCKAEIEVTEQHREDRLQSQEPIQADHQLGLGDEQQNEVIGQKMQEIALVIEEQDIVEEKYRVTEGQVEVSEQWLQFCQEFVQEEQHSLLIDYKDGSLEKHIEQQDIVNEQKSQKQMQVTAVIVENYNVAEQTCKVENGLPNQEEQNIKVIDNVNVCPDEQQGEVIGHQVQNQMQEIALIVEKQNVVVQKYEVTEQQIEDGHQSQEPIQEVQKNKVSKAQVQVTEQQPEYGQQSREPIQEEQHDKMAEAESGSPNEKQGDVNGHHIQIQCQEFIATNQNVAVQKYKVTEEQVEVIEQQTECGQQNQEPIQEQNSKVIDYQNGLSKPENEQKDEVNGQKNKSQIQVITEIVDNHNVAELFHEVTKEQEVEVTEQQRDHGQQSQEEQNSKVIDCQDGYPMQQNEQLDGVNGNQVQNQMQDIVVSVEKQIDAKLKYKVPEDQMEEPCHSTEQQCEVTKEHIEGIKRQIQFQEEVVEGIDKLTTAEALQVENVSELQEQIELLRTILNAGSMQASFCKKPEKAAAIAVNSTPLTRQKLPYQSSSTFSRENCLELLRMTHKLQEKTHRVQESLLDLLTTRELSHTTPNSFVDLEERTMPIADSCGEREYMDCGFPAQMKHHQLRQLRPWGKKASESDCRVSKEPNCQEQQHRDPVQEKSKCDGQVVELSCQTQQQSRELAQQRELPPQGQRRSKSESLLTTSVVDLSPRRNQDPQQLNTGVTEKPQKLKTSAKKTGQTQQQQRQLRSRGKILSECKQVTTRSMAGSSPSQPLYEQYQLISSTARSQVEKPGIENSSQSKKQPANHSNRRKRGTPEPTTMPNAIGPILPCKKLALGCQNVELPTPEACEDVGPTIMDKSSQPVVQSTDHHGQQKMLKSKPTTMAESPQLNSASVEDLPQTAKELQQKQLCHMNLRSCSQAASQSELVVSMAQSLPSEHHYEQPQEMKHQGLRRPKLTSHNQHNGELKLPKHPEQPQKPRGRPSKRKLDVAATEDVSLPAKYQKLQEEPQNQRQERPPKLERNMVLGLFAASKYEPAPPMTEPPFLKLNPDNEHHVELQPLKHPEQPQKRRGRPRKLNPDNELVKNCRTQSTLSSHKREDELQLPKQPEQPQNPKRRRGRPCNISVNELKQEMSQRERRQSKRLKEQKEATM</sequence>
<feature type="region of interest" description="Disordered" evidence="1">
    <location>
        <begin position="389"/>
        <end position="431"/>
    </location>
</feature>
<feature type="compositionally biased region" description="Polar residues" evidence="1">
    <location>
        <begin position="78"/>
        <end position="93"/>
    </location>
</feature>
<feature type="compositionally biased region" description="Basic and acidic residues" evidence="1">
    <location>
        <begin position="536"/>
        <end position="548"/>
    </location>
</feature>
<name>A0A2P6P959_ROSCH</name>
<keyword evidence="3" id="KW-1185">Reference proteome</keyword>
<feature type="region of interest" description="Disordered" evidence="1">
    <location>
        <begin position="1092"/>
        <end position="1184"/>
    </location>
</feature>
<feature type="compositionally biased region" description="Basic and acidic residues" evidence="1">
    <location>
        <begin position="32"/>
        <end position="43"/>
    </location>
</feature>
<feature type="region of interest" description="Disordered" evidence="1">
    <location>
        <begin position="536"/>
        <end position="557"/>
    </location>
</feature>
<feature type="compositionally biased region" description="Polar residues" evidence="1">
    <location>
        <begin position="389"/>
        <end position="406"/>
    </location>
</feature>
<feature type="compositionally biased region" description="Basic and acidic residues" evidence="1">
    <location>
        <begin position="1292"/>
        <end position="1315"/>
    </location>
</feature>
<evidence type="ECO:0000313" key="3">
    <source>
        <dbReference type="Proteomes" id="UP000238479"/>
    </source>
</evidence>
<proteinExistence type="predicted"/>
<dbReference type="OMA" id="NEPRTEM"/>
<evidence type="ECO:0000256" key="1">
    <source>
        <dbReference type="SAM" id="MobiDB-lite"/>
    </source>
</evidence>
<feature type="region of interest" description="Disordered" evidence="1">
    <location>
        <begin position="32"/>
        <end position="51"/>
    </location>
</feature>
<reference evidence="2 3" key="1">
    <citation type="journal article" date="2018" name="Nat. Genet.">
        <title>The Rosa genome provides new insights in the design of modern roses.</title>
        <authorList>
            <person name="Bendahmane M."/>
        </authorList>
    </citation>
    <scope>NUCLEOTIDE SEQUENCE [LARGE SCALE GENOMIC DNA]</scope>
    <source>
        <strain evidence="3">cv. Old Blush</strain>
    </source>
</reference>
<feature type="region of interest" description="Disordered" evidence="1">
    <location>
        <begin position="134"/>
        <end position="153"/>
    </location>
</feature>
<feature type="compositionally biased region" description="Basic and acidic residues" evidence="1">
    <location>
        <begin position="1126"/>
        <end position="1140"/>
    </location>
</feature>
<gene>
    <name evidence="2" type="ORF">RchiOBHm_Chr7g0206331</name>
</gene>